<evidence type="ECO:0000256" key="1">
    <source>
        <dbReference type="SAM" id="MobiDB-lite"/>
    </source>
</evidence>
<name>A0AAW1SQJ5_9CHLO</name>
<dbReference type="SUPFAM" id="SSF82171">
    <property type="entry name" value="DPP6 N-terminal domain-like"/>
    <property type="match status" value="1"/>
</dbReference>
<accession>A0AAW1SQJ5</accession>
<evidence type="ECO:0000313" key="2">
    <source>
        <dbReference type="EMBL" id="KAK9851858.1"/>
    </source>
</evidence>
<keyword evidence="3" id="KW-1185">Reference proteome</keyword>
<dbReference type="Proteomes" id="UP001485043">
    <property type="component" value="Unassembled WGS sequence"/>
</dbReference>
<protein>
    <recommendedName>
        <fullName evidence="4">F-box domain-containing protein</fullName>
    </recommendedName>
</protein>
<dbReference type="EMBL" id="JALJOV010001223">
    <property type="protein sequence ID" value="KAK9851858.1"/>
    <property type="molecule type" value="Genomic_DNA"/>
</dbReference>
<proteinExistence type="predicted"/>
<organism evidence="2 3">
    <name type="scientific">Apatococcus fuscideae</name>
    <dbReference type="NCBI Taxonomy" id="2026836"/>
    <lineage>
        <taxon>Eukaryota</taxon>
        <taxon>Viridiplantae</taxon>
        <taxon>Chlorophyta</taxon>
        <taxon>core chlorophytes</taxon>
        <taxon>Trebouxiophyceae</taxon>
        <taxon>Chlorellales</taxon>
        <taxon>Chlorellaceae</taxon>
        <taxon>Apatococcus</taxon>
    </lineage>
</organism>
<comment type="caution">
    <text evidence="2">The sequence shown here is derived from an EMBL/GenBank/DDBJ whole genome shotgun (WGS) entry which is preliminary data.</text>
</comment>
<gene>
    <name evidence="2" type="ORF">WJX84_001562</name>
</gene>
<evidence type="ECO:0000313" key="3">
    <source>
        <dbReference type="Proteomes" id="UP001485043"/>
    </source>
</evidence>
<evidence type="ECO:0008006" key="4">
    <source>
        <dbReference type="Google" id="ProtNLM"/>
    </source>
</evidence>
<reference evidence="2 3" key="1">
    <citation type="journal article" date="2024" name="Nat. Commun.">
        <title>Phylogenomics reveals the evolutionary origins of lichenization in chlorophyte algae.</title>
        <authorList>
            <person name="Puginier C."/>
            <person name="Libourel C."/>
            <person name="Otte J."/>
            <person name="Skaloud P."/>
            <person name="Haon M."/>
            <person name="Grisel S."/>
            <person name="Petersen M."/>
            <person name="Berrin J.G."/>
            <person name="Delaux P.M."/>
            <person name="Dal Grande F."/>
            <person name="Keller J."/>
        </authorList>
    </citation>
    <scope>NUCLEOTIDE SEQUENCE [LARGE SCALE GENOMIC DNA]</scope>
    <source>
        <strain evidence="2 3">SAG 2523</strain>
    </source>
</reference>
<feature type="region of interest" description="Disordered" evidence="1">
    <location>
        <begin position="126"/>
        <end position="147"/>
    </location>
</feature>
<dbReference type="AlphaFoldDB" id="A0AAW1SQJ5"/>
<sequence length="436" mass="48083">MCCAGTRSRSTEDVASALVEPIRRWTLPHLGPEKLAFSRTICSTWRGIVDEETGELWKTAVSELLLPGAPGRRCTAQSNRPIQPPQGCPRQHPLPPSWRYAPPQMAVIPPEGLQTLPQRWHPDPVRGGCHARAGGSPSPTPLDRSSPHNFTLTRVTDLQDYAQIQCPNEHPSWGLSWSPDDNHIVKWARPSRDAAQSRYSPSDSPVCLSIHSAATGTRMHRVTLQHPIEVLEWSPDGLQLAFWGEPAGMGINADHKAEVVFLDVVAGQVLVWSGPGSANPLWEVCHCLKWSETSQWLVASVGMEDDQQEHPGWDDPEDLHYDAFGDHPMTQHCHVIDACNGEILSSSEGHVEDDFDRLDWQMSACTLFEHESMTLVQLNPGSEPGLVEHLSPALRPNRPGISEFTSERLAVNGGATQSPLEDMLISCTASELKGIR</sequence>